<feature type="transmembrane region" description="Helical" evidence="8">
    <location>
        <begin position="432"/>
        <end position="449"/>
    </location>
</feature>
<gene>
    <name evidence="9" type="ORF">Aam_092_026</name>
</gene>
<name>A0A0D6PI05_9PROT</name>
<dbReference type="EMBL" id="BANC01000090">
    <property type="protein sequence ID" value="GAN81405.1"/>
    <property type="molecule type" value="Genomic_DNA"/>
</dbReference>
<feature type="transmembrane region" description="Helical" evidence="8">
    <location>
        <begin position="352"/>
        <end position="374"/>
    </location>
</feature>
<dbReference type="PIRSF" id="PIRSF002744">
    <property type="entry name" value="Pur-cyt_permease"/>
    <property type="match status" value="1"/>
</dbReference>
<evidence type="ECO:0000313" key="10">
    <source>
        <dbReference type="Proteomes" id="UP000032668"/>
    </source>
</evidence>
<organism evidence="9 10">
    <name type="scientific">Acidocella aminolytica 101 = DSM 11237</name>
    <dbReference type="NCBI Taxonomy" id="1120923"/>
    <lineage>
        <taxon>Bacteria</taxon>
        <taxon>Pseudomonadati</taxon>
        <taxon>Pseudomonadota</taxon>
        <taxon>Alphaproteobacteria</taxon>
        <taxon>Acetobacterales</taxon>
        <taxon>Acidocellaceae</taxon>
        <taxon>Acidocella</taxon>
    </lineage>
</organism>
<keyword evidence="4 8" id="KW-0812">Transmembrane</keyword>
<evidence type="ECO:0000256" key="6">
    <source>
        <dbReference type="ARBA" id="ARBA00023136"/>
    </source>
</evidence>
<dbReference type="RefSeq" id="WP_048879793.1">
    <property type="nucleotide sequence ID" value="NZ_BANC01000090.1"/>
</dbReference>
<feature type="transmembrane region" description="Helical" evidence="8">
    <location>
        <begin position="139"/>
        <end position="159"/>
    </location>
</feature>
<comment type="similarity">
    <text evidence="2 7">Belongs to the purine-cytosine permease (2.A.39) family.</text>
</comment>
<evidence type="ECO:0000256" key="8">
    <source>
        <dbReference type="SAM" id="Phobius"/>
    </source>
</evidence>
<dbReference type="GO" id="GO:0022857">
    <property type="term" value="F:transmembrane transporter activity"/>
    <property type="evidence" value="ECO:0007669"/>
    <property type="project" value="InterPro"/>
</dbReference>
<feature type="transmembrane region" description="Helical" evidence="8">
    <location>
        <begin position="296"/>
        <end position="313"/>
    </location>
</feature>
<protein>
    <submittedName>
        <fullName evidence="9">Nucleobase cation symporter-1 (NCS1) family/cytosine/purines uracil thiamine allantoin permease</fullName>
    </submittedName>
</protein>
<feature type="transmembrane region" description="Helical" evidence="8">
    <location>
        <begin position="165"/>
        <end position="187"/>
    </location>
</feature>
<comment type="subcellular location">
    <subcellularLocation>
        <location evidence="1">Membrane</location>
        <topology evidence="1">Multi-pass membrane protein</topology>
    </subcellularLocation>
</comment>
<keyword evidence="3 7" id="KW-0813">Transport</keyword>
<dbReference type="PANTHER" id="PTHR31806:SF1">
    <property type="entry name" value="PURINE-CYTOSINE PERMEASE FCY2-RELATED"/>
    <property type="match status" value="1"/>
</dbReference>
<evidence type="ECO:0000256" key="1">
    <source>
        <dbReference type="ARBA" id="ARBA00004141"/>
    </source>
</evidence>
<feature type="transmembrane region" description="Helical" evidence="8">
    <location>
        <begin position="30"/>
        <end position="50"/>
    </location>
</feature>
<dbReference type="Pfam" id="PF02133">
    <property type="entry name" value="Transp_cyt_pur"/>
    <property type="match status" value="1"/>
</dbReference>
<dbReference type="InterPro" id="IPR026030">
    <property type="entry name" value="Pur-cyt_permease_Fcy2/21/22"/>
</dbReference>
<keyword evidence="10" id="KW-1185">Reference proteome</keyword>
<evidence type="ECO:0000313" key="9">
    <source>
        <dbReference type="EMBL" id="GAN81405.1"/>
    </source>
</evidence>
<dbReference type="InterPro" id="IPR001248">
    <property type="entry name" value="Pur-cyt_permease"/>
</dbReference>
<proteinExistence type="inferred from homology"/>
<dbReference type="Proteomes" id="UP000032668">
    <property type="component" value="Unassembled WGS sequence"/>
</dbReference>
<sequence length="460" mass="49415">MATEAPAKVEQHTIYQIPLDQRHGTWRDLFTIWFGSNIMMLTIITGSLATAVFKLDFISAVLSIAVGNLVGAIFMALHSAQGPQLGVPQMVQTRGQFGTVGAVLVVAIVIIMYVGFLASNIVLGGQSLHTIALGINEHVLIVFIACVSVIATIFGHDLIHAYTRFLTWASGLALLLTFAWIVLVHGLPNQFLAMNSFNSAGFFSMVSVGALWQIAYAPYVSDYSRYMPHDTGAKHAFWASYWGCSLGSILPMILGAMLGLVAANGDPVAGLTAFTGVAAIPIVIIFSVGIAGTNAMNLYCGVLSTITLIHTFIPSWKAGATARAVTAIIITIIGLSIALFAAGNFLATYTNFILMLLYVLVPWTAINLVDFYLVRHGDYDVNAFFTPEGGAYGRFNKAAIFCYILGIIIQLPFVSTELYTGPIAKALDGVDLSWIVGLCVISPIYYVIAKRHSANKLATV</sequence>
<feature type="transmembrane region" description="Helical" evidence="8">
    <location>
        <begin position="268"/>
        <end position="290"/>
    </location>
</feature>
<dbReference type="GO" id="GO:0005886">
    <property type="term" value="C:plasma membrane"/>
    <property type="evidence" value="ECO:0007669"/>
    <property type="project" value="TreeGrafter"/>
</dbReference>
<keyword evidence="5 8" id="KW-1133">Transmembrane helix</keyword>
<feature type="transmembrane region" description="Helical" evidence="8">
    <location>
        <begin position="395"/>
        <end position="412"/>
    </location>
</feature>
<feature type="transmembrane region" description="Helical" evidence="8">
    <location>
        <begin position="97"/>
        <end position="118"/>
    </location>
</feature>
<feature type="transmembrane region" description="Helical" evidence="8">
    <location>
        <begin position="57"/>
        <end position="77"/>
    </location>
</feature>
<comment type="caution">
    <text evidence="9">The sequence shown here is derived from an EMBL/GenBank/DDBJ whole genome shotgun (WGS) entry which is preliminary data.</text>
</comment>
<dbReference type="AlphaFoldDB" id="A0A0D6PI05"/>
<dbReference type="CDD" id="cd11484">
    <property type="entry name" value="SLC-NCS1sbd_CobB-like"/>
    <property type="match status" value="1"/>
</dbReference>
<keyword evidence="6 7" id="KW-0472">Membrane</keyword>
<feature type="transmembrane region" description="Helical" evidence="8">
    <location>
        <begin position="239"/>
        <end position="261"/>
    </location>
</feature>
<dbReference type="OrthoDB" id="9809167at2"/>
<reference evidence="9 10" key="1">
    <citation type="submission" date="2012-11" db="EMBL/GenBank/DDBJ databases">
        <title>Whole genome sequence of Acidocella aminolytica 101 = DSM 11237.</title>
        <authorList>
            <person name="Azuma Y."/>
            <person name="Higashiura N."/>
            <person name="Hirakawa H."/>
            <person name="Matsushita K."/>
        </authorList>
    </citation>
    <scope>NUCLEOTIDE SEQUENCE [LARGE SCALE GENOMIC DNA]</scope>
    <source>
        <strain evidence="10">101 / DSM 11237</strain>
    </source>
</reference>
<dbReference type="STRING" id="1120923.SAMN02746095_02861"/>
<dbReference type="Gene3D" id="1.10.4160.10">
    <property type="entry name" value="Hydantoin permease"/>
    <property type="match status" value="1"/>
</dbReference>
<evidence type="ECO:0000256" key="4">
    <source>
        <dbReference type="ARBA" id="ARBA00022692"/>
    </source>
</evidence>
<accession>A0A0D6PI05</accession>
<evidence type="ECO:0000256" key="7">
    <source>
        <dbReference type="PIRNR" id="PIRNR002744"/>
    </source>
</evidence>
<feature type="transmembrane region" description="Helical" evidence="8">
    <location>
        <begin position="325"/>
        <end position="346"/>
    </location>
</feature>
<dbReference type="PANTHER" id="PTHR31806">
    <property type="entry name" value="PURINE-CYTOSINE PERMEASE FCY2-RELATED"/>
    <property type="match status" value="1"/>
</dbReference>
<evidence type="ECO:0000256" key="2">
    <source>
        <dbReference type="ARBA" id="ARBA00008974"/>
    </source>
</evidence>
<evidence type="ECO:0000256" key="3">
    <source>
        <dbReference type="ARBA" id="ARBA00022448"/>
    </source>
</evidence>
<feature type="transmembrane region" description="Helical" evidence="8">
    <location>
        <begin position="199"/>
        <end position="219"/>
    </location>
</feature>
<evidence type="ECO:0000256" key="5">
    <source>
        <dbReference type="ARBA" id="ARBA00022989"/>
    </source>
</evidence>